<feature type="domain" description="Heparan-alpha-glucosaminide N-acetyltransferase catalytic" evidence="2">
    <location>
        <begin position="24"/>
        <end position="147"/>
    </location>
</feature>
<gene>
    <name evidence="3" type="ORF">ACFQ2S_23240</name>
</gene>
<dbReference type="EMBL" id="JBHTJT010000059">
    <property type="protein sequence ID" value="MFD0982557.1"/>
    <property type="molecule type" value="Genomic_DNA"/>
</dbReference>
<dbReference type="Proteomes" id="UP001597108">
    <property type="component" value="Unassembled WGS sequence"/>
</dbReference>
<keyword evidence="1" id="KW-1133">Transmembrane helix</keyword>
<name>A0ABW3IWJ3_9RHOB</name>
<keyword evidence="1" id="KW-0472">Membrane</keyword>
<organism evidence="3 4">
    <name type="scientific">Tropicimonas aquimaris</name>
    <dbReference type="NCBI Taxonomy" id="914152"/>
    <lineage>
        <taxon>Bacteria</taxon>
        <taxon>Pseudomonadati</taxon>
        <taxon>Pseudomonadota</taxon>
        <taxon>Alphaproteobacteria</taxon>
        <taxon>Rhodobacterales</taxon>
        <taxon>Roseobacteraceae</taxon>
        <taxon>Tropicimonas</taxon>
    </lineage>
</organism>
<accession>A0ABW3IWJ3</accession>
<evidence type="ECO:0000259" key="2">
    <source>
        <dbReference type="Pfam" id="PF07786"/>
    </source>
</evidence>
<proteinExistence type="predicted"/>
<reference evidence="4" key="1">
    <citation type="journal article" date="2019" name="Int. J. Syst. Evol. Microbiol.">
        <title>The Global Catalogue of Microorganisms (GCM) 10K type strain sequencing project: providing services to taxonomists for standard genome sequencing and annotation.</title>
        <authorList>
            <consortium name="The Broad Institute Genomics Platform"/>
            <consortium name="The Broad Institute Genome Sequencing Center for Infectious Disease"/>
            <person name="Wu L."/>
            <person name="Ma J."/>
        </authorList>
    </citation>
    <scope>NUCLEOTIDE SEQUENCE [LARGE SCALE GENOMIC DNA]</scope>
    <source>
        <strain evidence="4">CCUG 60524</strain>
    </source>
</reference>
<dbReference type="Pfam" id="PF07786">
    <property type="entry name" value="HGSNAT_cat"/>
    <property type="match status" value="1"/>
</dbReference>
<keyword evidence="4" id="KW-1185">Reference proteome</keyword>
<sequence>MKNIPVRVAKDEQFGQADGPHRMRFLWIDIARTIALLAMVVSNFIRDLEFFRLIPPGTILTGFWAAFARLIAGSFLYLSGVRMVVAHGREVRLGSWGKRLATIAAAAMFVTLVTYAALPDHFIYFGILHALAVTGLFGIALRKAPACSYWGQSRWSF</sequence>
<keyword evidence="3" id="KW-0012">Acyltransferase</keyword>
<evidence type="ECO:0000313" key="3">
    <source>
        <dbReference type="EMBL" id="MFD0982557.1"/>
    </source>
</evidence>
<keyword evidence="1" id="KW-0812">Transmembrane</keyword>
<dbReference type="EC" id="2.3.1.78" evidence="3"/>
<feature type="transmembrane region" description="Helical" evidence="1">
    <location>
        <begin position="57"/>
        <end position="79"/>
    </location>
</feature>
<feature type="transmembrane region" description="Helical" evidence="1">
    <location>
        <begin position="100"/>
        <end position="117"/>
    </location>
</feature>
<evidence type="ECO:0000313" key="4">
    <source>
        <dbReference type="Proteomes" id="UP001597108"/>
    </source>
</evidence>
<comment type="caution">
    <text evidence="3">The sequence shown here is derived from an EMBL/GenBank/DDBJ whole genome shotgun (WGS) entry which is preliminary data.</text>
</comment>
<feature type="transmembrane region" description="Helical" evidence="1">
    <location>
        <begin position="123"/>
        <end position="141"/>
    </location>
</feature>
<keyword evidence="3" id="KW-0808">Transferase</keyword>
<dbReference type="InterPro" id="IPR012429">
    <property type="entry name" value="HGSNAT_cat"/>
</dbReference>
<evidence type="ECO:0000256" key="1">
    <source>
        <dbReference type="SAM" id="Phobius"/>
    </source>
</evidence>
<feature type="transmembrane region" description="Helical" evidence="1">
    <location>
        <begin position="25"/>
        <end position="45"/>
    </location>
</feature>
<protein>
    <submittedName>
        <fullName evidence="3">Heparan-alpha-glucosaminide N-acetyltransferase</fullName>
        <ecNumber evidence="3">2.3.1.78</ecNumber>
    </submittedName>
</protein>
<dbReference type="RefSeq" id="WP_386078686.1">
    <property type="nucleotide sequence ID" value="NZ_JBHTJT010000059.1"/>
</dbReference>
<dbReference type="GO" id="GO:0015019">
    <property type="term" value="F:heparan-alpha-glucosaminide N-acetyltransferase activity"/>
    <property type="evidence" value="ECO:0007669"/>
    <property type="project" value="UniProtKB-EC"/>
</dbReference>